<keyword evidence="7" id="KW-1185">Reference proteome</keyword>
<dbReference type="InterPro" id="IPR019432">
    <property type="entry name" value="Acyltransferase_MbtK/IucB-like"/>
</dbReference>
<feature type="domain" description="Acyltransferase MbtK/IucB-like conserved" evidence="5">
    <location>
        <begin position="46"/>
        <end position="94"/>
    </location>
</feature>
<dbReference type="AlphaFoldDB" id="A0A4R6PMI9"/>
<keyword evidence="6" id="KW-0808">Transferase</keyword>
<dbReference type="Pfam" id="PF13523">
    <property type="entry name" value="Acetyltransf_8"/>
    <property type="match status" value="1"/>
</dbReference>
<dbReference type="Gene3D" id="3.40.630.30">
    <property type="match status" value="1"/>
</dbReference>
<dbReference type="SMART" id="SM01006">
    <property type="entry name" value="AlcB"/>
    <property type="match status" value="1"/>
</dbReference>
<sequence>MEWSTQQMNPAGTPAALPREQTDLPADVAAAPAPNLPVFEAPFALRMADPDGTDPDMLEEWMARPHLLESWEQDWDAQRRRENFRTQLAGTYSRPCILSLDLAVIGQPERGLVDVAYIELYRAAKDEIGKLYHADPGDIGVHIATAETAVMGKGIMTAWLSLLPAAVFAANPDCKRMMGDPDLRNEAIRRTLDKTIWQRIGAFEVRPDRRIGLYTVPRTPADLPVAR</sequence>
<evidence type="ECO:0000313" key="7">
    <source>
        <dbReference type="Proteomes" id="UP000295087"/>
    </source>
</evidence>
<reference evidence="6 7" key="1">
    <citation type="submission" date="2019-03" db="EMBL/GenBank/DDBJ databases">
        <title>Genomic Encyclopedia of Type Strains, Phase IV (KMG-IV): sequencing the most valuable type-strain genomes for metagenomic binning, comparative biology and taxonomic classification.</title>
        <authorList>
            <person name="Goeker M."/>
        </authorList>
    </citation>
    <scope>NUCLEOTIDE SEQUENCE [LARGE SCALE GENOMIC DNA]</scope>
    <source>
        <strain evidence="6 7">DSM 44496</strain>
    </source>
</reference>
<organism evidence="6 7">
    <name type="scientific">Nocardia ignorata</name>
    <dbReference type="NCBI Taxonomy" id="145285"/>
    <lineage>
        <taxon>Bacteria</taxon>
        <taxon>Bacillati</taxon>
        <taxon>Actinomycetota</taxon>
        <taxon>Actinomycetes</taxon>
        <taxon>Mycobacteriales</taxon>
        <taxon>Nocardiaceae</taxon>
        <taxon>Nocardia</taxon>
    </lineage>
</organism>
<dbReference type="EMBL" id="SNXK01000002">
    <property type="protein sequence ID" value="TDP39721.1"/>
    <property type="molecule type" value="Genomic_DNA"/>
</dbReference>
<protein>
    <recommendedName>
        <fullName evidence="3">Lysine N-acyltransferase MbtK</fullName>
    </recommendedName>
    <alternativeName>
        <fullName evidence="4">Mycobactin synthase protein K</fullName>
    </alternativeName>
</protein>
<evidence type="ECO:0000256" key="2">
    <source>
        <dbReference type="ARBA" id="ARBA00005102"/>
    </source>
</evidence>
<dbReference type="SUPFAM" id="SSF55729">
    <property type="entry name" value="Acyl-CoA N-acyltransferases (Nat)"/>
    <property type="match status" value="1"/>
</dbReference>
<evidence type="ECO:0000256" key="1">
    <source>
        <dbReference type="ARBA" id="ARBA00003818"/>
    </source>
</evidence>
<evidence type="ECO:0000313" key="6">
    <source>
        <dbReference type="EMBL" id="TDP39721.1"/>
    </source>
</evidence>
<evidence type="ECO:0000259" key="5">
    <source>
        <dbReference type="SMART" id="SM01006"/>
    </source>
</evidence>
<evidence type="ECO:0000256" key="4">
    <source>
        <dbReference type="ARBA" id="ARBA00031122"/>
    </source>
</evidence>
<comment type="pathway">
    <text evidence="2">Siderophore biosynthesis; mycobactin biosynthesis.</text>
</comment>
<proteinExistence type="predicted"/>
<gene>
    <name evidence="6" type="ORF">DFR75_102440</name>
</gene>
<name>A0A4R6PMI9_NOCIG</name>
<evidence type="ECO:0000256" key="3">
    <source>
        <dbReference type="ARBA" id="ARBA00020586"/>
    </source>
</evidence>
<dbReference type="UniPathway" id="UPA00011"/>
<comment type="caution">
    <text evidence="6">The sequence shown here is derived from an EMBL/GenBank/DDBJ whole genome shotgun (WGS) entry which is preliminary data.</text>
</comment>
<dbReference type="GO" id="GO:0016410">
    <property type="term" value="F:N-acyltransferase activity"/>
    <property type="evidence" value="ECO:0007669"/>
    <property type="project" value="TreeGrafter"/>
</dbReference>
<dbReference type="GO" id="GO:0019290">
    <property type="term" value="P:siderophore biosynthetic process"/>
    <property type="evidence" value="ECO:0007669"/>
    <property type="project" value="InterPro"/>
</dbReference>
<accession>A0A4R6PMI9</accession>
<dbReference type="PANTHER" id="PTHR31438:SF1">
    <property type="entry name" value="LYSINE N-ACYLTRANSFERASE C17G9.06C-RELATED"/>
    <property type="match status" value="1"/>
</dbReference>
<dbReference type="InterPro" id="IPR016181">
    <property type="entry name" value="Acyl_CoA_acyltransferase"/>
</dbReference>
<dbReference type="Proteomes" id="UP000295087">
    <property type="component" value="Unassembled WGS sequence"/>
</dbReference>
<comment type="function">
    <text evidence="1">Acyltransferase required for the direct transfer of medium- to long-chain fatty acyl moieties from a carrier protein (MbtL) on to the epsilon-amino group of lysine residue in the mycobactin core.</text>
</comment>
<dbReference type="PANTHER" id="PTHR31438">
    <property type="entry name" value="LYSINE N-ACYLTRANSFERASE C17G9.06C-RELATED"/>
    <property type="match status" value="1"/>
</dbReference>